<keyword evidence="1" id="KW-0472">Membrane</keyword>
<sequence>MRVRLDASFAKRPYGSFCSLRSRRKKLLLFGMFFGLCLVTYLKWGRSPQAPNARLLRFCRLWLSAHSAPYSSAVHSKPKGAKALALWHYFIFL</sequence>
<dbReference type="Proteomes" id="UP000004259">
    <property type="component" value="Unassembled WGS sequence"/>
</dbReference>
<dbReference type="STRING" id="246199.CUS_5158"/>
<dbReference type="AlphaFoldDB" id="E9S8P2"/>
<keyword evidence="1" id="KW-1133">Transmembrane helix</keyword>
<name>E9S8P2_RUMAL</name>
<comment type="caution">
    <text evidence="2">The sequence shown here is derived from an EMBL/GenBank/DDBJ whole genome shotgun (WGS) entry which is preliminary data.</text>
</comment>
<gene>
    <name evidence="2" type="ORF">CUS_5158</name>
</gene>
<accession>E9S8P2</accession>
<feature type="transmembrane region" description="Helical" evidence="1">
    <location>
        <begin position="27"/>
        <end position="44"/>
    </location>
</feature>
<protein>
    <submittedName>
        <fullName evidence="2">Uncharacterized protein</fullName>
    </submittedName>
</protein>
<organism evidence="2 3">
    <name type="scientific">Ruminococcus albus 8</name>
    <dbReference type="NCBI Taxonomy" id="246199"/>
    <lineage>
        <taxon>Bacteria</taxon>
        <taxon>Bacillati</taxon>
        <taxon>Bacillota</taxon>
        <taxon>Clostridia</taxon>
        <taxon>Eubacteriales</taxon>
        <taxon>Oscillospiraceae</taxon>
        <taxon>Ruminococcus</taxon>
    </lineage>
</organism>
<evidence type="ECO:0000256" key="1">
    <source>
        <dbReference type="SAM" id="Phobius"/>
    </source>
</evidence>
<reference evidence="2 3" key="1">
    <citation type="submission" date="2011-02" db="EMBL/GenBank/DDBJ databases">
        <authorList>
            <person name="Nelson K.E."/>
            <person name="Sutton G."/>
            <person name="Torralba M."/>
            <person name="Durkin S."/>
            <person name="Harkins D."/>
            <person name="Montgomery R."/>
            <person name="Ziemer C."/>
            <person name="Klaassens E."/>
            <person name="Ocuiv P."/>
            <person name="Morrison M."/>
        </authorList>
    </citation>
    <scope>NUCLEOTIDE SEQUENCE [LARGE SCALE GENOMIC DNA]</scope>
    <source>
        <strain evidence="2 3">8</strain>
    </source>
</reference>
<evidence type="ECO:0000313" key="3">
    <source>
        <dbReference type="Proteomes" id="UP000004259"/>
    </source>
</evidence>
<evidence type="ECO:0000313" key="2">
    <source>
        <dbReference type="EMBL" id="EGC04336.1"/>
    </source>
</evidence>
<keyword evidence="3" id="KW-1185">Reference proteome</keyword>
<dbReference type="EMBL" id="ADKM02000030">
    <property type="protein sequence ID" value="EGC04336.1"/>
    <property type="molecule type" value="Genomic_DNA"/>
</dbReference>
<proteinExistence type="predicted"/>
<keyword evidence="1" id="KW-0812">Transmembrane</keyword>